<keyword evidence="1" id="KW-0175">Coiled coil</keyword>
<feature type="coiled-coil region" evidence="1">
    <location>
        <begin position="281"/>
        <end position="315"/>
    </location>
</feature>
<evidence type="ECO:0000256" key="1">
    <source>
        <dbReference type="SAM" id="Coils"/>
    </source>
</evidence>
<evidence type="ECO:0000313" key="2">
    <source>
        <dbReference type="EMBL" id="MBO1806344.1"/>
    </source>
</evidence>
<proteinExistence type="predicted"/>
<gene>
    <name evidence="2" type="ORF">J4H91_13625</name>
</gene>
<sequence length="334" mass="37753">MGTRVRKAFGRVLAGLLTLALLAALALGLMHRQEISDYFQARGFDPSPRVAEILDELDLTPGGERIFLASRPTVDGSQHFNTQCAEVDHSEEGHVLGCYTKERIRLFDVTDERVSDIVEVTAAHELLHAVFARLGEGERTRLSRELRDAYDELSAQDPSLKERMDVYEHLSPSAFANELHSVLGTEVRDLPQSLEQHYARWFADRETLLDRFDAFHAVFSDLQQQAESLEAEMTALRADVERRNAEYDALVEQFNLDAADFRARNDRYEFSGKADEFNRIQAELAARRDGLQATLEGLQADIDRYNAKRDQLRELGQVSSELDQQLNSSLAPVG</sequence>
<dbReference type="Proteomes" id="UP000664398">
    <property type="component" value="Unassembled WGS sequence"/>
</dbReference>
<reference evidence="2" key="1">
    <citation type="submission" date="2021-03" db="EMBL/GenBank/DDBJ databases">
        <title>Leucobacter chromiisoli sp. nov., isolated from chromium-containing soil of chemical plant.</title>
        <authorList>
            <person name="Xu Z."/>
        </authorList>
    </citation>
    <scope>NUCLEOTIDE SEQUENCE</scope>
    <source>
        <strain evidence="2">A2</strain>
    </source>
</reference>
<accession>A0A939LX14</accession>
<feature type="coiled-coil region" evidence="1">
    <location>
        <begin position="219"/>
        <end position="246"/>
    </location>
</feature>
<name>A0A939LX14_9MICO</name>
<dbReference type="EMBL" id="JAGDYL010000029">
    <property type="protein sequence ID" value="MBO1806344.1"/>
    <property type="molecule type" value="Genomic_DNA"/>
</dbReference>
<dbReference type="RefSeq" id="WP_208046802.1">
    <property type="nucleotide sequence ID" value="NZ_JAGDYL010000029.1"/>
</dbReference>
<protein>
    <submittedName>
        <fullName evidence="2">Uncharacterized protein</fullName>
    </submittedName>
</protein>
<evidence type="ECO:0000313" key="3">
    <source>
        <dbReference type="Proteomes" id="UP000664398"/>
    </source>
</evidence>
<dbReference type="AlphaFoldDB" id="A0A939LX14"/>
<organism evidence="2 3">
    <name type="scientific">Leucobacter ruminantium</name>
    <dbReference type="NCBI Taxonomy" id="1289170"/>
    <lineage>
        <taxon>Bacteria</taxon>
        <taxon>Bacillati</taxon>
        <taxon>Actinomycetota</taxon>
        <taxon>Actinomycetes</taxon>
        <taxon>Micrococcales</taxon>
        <taxon>Microbacteriaceae</taxon>
        <taxon>Leucobacter</taxon>
    </lineage>
</organism>
<comment type="caution">
    <text evidence="2">The sequence shown here is derived from an EMBL/GenBank/DDBJ whole genome shotgun (WGS) entry which is preliminary data.</text>
</comment>
<keyword evidence="3" id="KW-1185">Reference proteome</keyword>
<dbReference type="Gene3D" id="1.10.287.1490">
    <property type="match status" value="1"/>
</dbReference>